<dbReference type="Proteomes" id="UP001143856">
    <property type="component" value="Unassembled WGS sequence"/>
</dbReference>
<dbReference type="EMBL" id="JAPDGR010000208">
    <property type="protein sequence ID" value="KAJ2993603.1"/>
    <property type="molecule type" value="Genomic_DNA"/>
</dbReference>
<proteinExistence type="predicted"/>
<evidence type="ECO:0000313" key="1">
    <source>
        <dbReference type="EMBL" id="KAJ2993603.1"/>
    </source>
</evidence>
<comment type="caution">
    <text evidence="1">The sequence shown here is derived from an EMBL/GenBank/DDBJ whole genome shotgun (WGS) entry which is preliminary data.</text>
</comment>
<name>A0ACC1PJK4_9PEZI</name>
<accession>A0ACC1PJK4</accession>
<protein>
    <submittedName>
        <fullName evidence="1">Uncharacterized protein</fullName>
    </submittedName>
</protein>
<evidence type="ECO:0000313" key="2">
    <source>
        <dbReference type="Proteomes" id="UP001143856"/>
    </source>
</evidence>
<organism evidence="1 2">
    <name type="scientific">Xylaria curta</name>
    <dbReference type="NCBI Taxonomy" id="42375"/>
    <lineage>
        <taxon>Eukaryota</taxon>
        <taxon>Fungi</taxon>
        <taxon>Dikarya</taxon>
        <taxon>Ascomycota</taxon>
        <taxon>Pezizomycotina</taxon>
        <taxon>Sordariomycetes</taxon>
        <taxon>Xylariomycetidae</taxon>
        <taxon>Xylariales</taxon>
        <taxon>Xylariaceae</taxon>
        <taxon>Xylaria</taxon>
    </lineage>
</organism>
<sequence length="505" mass="58096">MIRPEASIIHLVVAAAAATALYAFGLVIWRLYFSPLARFPGPKIAAATLWYEFYWDVVKKGQWVWEIDRMHRQYGPIVRINPYELHIVDSDFYDELYSGKQVKYSWWTKLAGSDRSTFATVSSEDHRRRRGALNPFFSKRSITGLEPVIREKIAKLCRRLDRFAETGEVVRLDVALMATTIDIICDFGFAADRKYLDEPDFKLEWKDTVSGVCETGAMARHFSWLLAPMKLLPRFIIDVIDPGFGVLLRWHEVTRKQIRPILAYEDDMNSSKSRKTIFHTLRDSDLPAHEKTVERFVDEAATFTVAGSESTAQATAKIMFFLKYYPGVLVKLRQELKSAIPHASQMIPTVELQQLPYLTAVIHEGLRLSPITIRLPRVVQGPTQYKEWLIPPGTPVSETPYFVLMDPEIFPDPRLFRPERWLEAADRGIRLDKYLVLFGKGSRQCAGINLARAEIFELVSMLVMRYDWKFARDYSLSDAYDGRDAFVMHAKLDDIGLHVTMQQAN</sequence>
<keyword evidence="2" id="KW-1185">Reference proteome</keyword>
<gene>
    <name evidence="1" type="ORF">NUW58_g1790</name>
</gene>
<reference evidence="1" key="1">
    <citation type="submission" date="2022-10" db="EMBL/GenBank/DDBJ databases">
        <title>Genome Sequence of Xylaria curta.</title>
        <authorList>
            <person name="Buettner E."/>
        </authorList>
    </citation>
    <scope>NUCLEOTIDE SEQUENCE</scope>
    <source>
        <strain evidence="1">Babe10</strain>
    </source>
</reference>